<gene>
    <name evidence="2" type="ORF">JCM17846_25280</name>
</gene>
<dbReference type="EMBL" id="BKCN01000014">
    <property type="protein sequence ID" value="GER04846.1"/>
    <property type="molecule type" value="Genomic_DNA"/>
</dbReference>
<evidence type="ECO:0000256" key="1">
    <source>
        <dbReference type="SAM" id="Phobius"/>
    </source>
</evidence>
<evidence type="ECO:0000313" key="2">
    <source>
        <dbReference type="EMBL" id="GER04846.1"/>
    </source>
</evidence>
<proteinExistence type="predicted"/>
<dbReference type="RefSeq" id="WP_150007244.1">
    <property type="nucleotide sequence ID" value="NZ_BKCN01000014.1"/>
</dbReference>
<feature type="transmembrane region" description="Helical" evidence="1">
    <location>
        <begin position="21"/>
        <end position="40"/>
    </location>
</feature>
<protein>
    <submittedName>
        <fullName evidence="2">Uncharacterized protein</fullName>
    </submittedName>
</protein>
<keyword evidence="1" id="KW-1133">Transmembrane helix</keyword>
<feature type="transmembrane region" description="Helical" evidence="1">
    <location>
        <begin position="90"/>
        <end position="111"/>
    </location>
</feature>
<organism evidence="2 3">
    <name type="scientific">Iodidimonas nitroreducens</name>
    <dbReference type="NCBI Taxonomy" id="1236968"/>
    <lineage>
        <taxon>Bacteria</taxon>
        <taxon>Pseudomonadati</taxon>
        <taxon>Pseudomonadota</taxon>
        <taxon>Alphaproteobacteria</taxon>
        <taxon>Iodidimonadales</taxon>
        <taxon>Iodidimonadaceae</taxon>
        <taxon>Iodidimonas</taxon>
    </lineage>
</organism>
<feature type="transmembrane region" description="Helical" evidence="1">
    <location>
        <begin position="46"/>
        <end position="69"/>
    </location>
</feature>
<sequence length="116" mass="12243">MSGAPTGPSLKRSLATVFGGRFMRAFIQLLSAAAIARLLTPEDMGIFAVASAAIAISTAMAEFGISLISSKLMIWAGKQYKKPLASCWQLIGFLLPSSFSGAGPLAIFMAMRPLKM</sequence>
<evidence type="ECO:0000313" key="3">
    <source>
        <dbReference type="Proteomes" id="UP000324996"/>
    </source>
</evidence>
<keyword evidence="1" id="KW-0812">Transmembrane</keyword>
<comment type="caution">
    <text evidence="2">The sequence shown here is derived from an EMBL/GenBank/DDBJ whole genome shotgun (WGS) entry which is preliminary data.</text>
</comment>
<dbReference type="AlphaFoldDB" id="A0A5A7ND31"/>
<keyword evidence="1" id="KW-0472">Membrane</keyword>
<dbReference type="Proteomes" id="UP000324996">
    <property type="component" value="Unassembled WGS sequence"/>
</dbReference>
<reference evidence="2 3" key="1">
    <citation type="submission" date="2019-09" db="EMBL/GenBank/DDBJ databases">
        <title>NBRP : Genome information of microbial organism related human and environment.</title>
        <authorList>
            <person name="Hattori M."/>
            <person name="Oshima K."/>
            <person name="Inaba H."/>
            <person name="Suda W."/>
            <person name="Sakamoto M."/>
            <person name="Iino T."/>
            <person name="Kitahara M."/>
            <person name="Oshida Y."/>
            <person name="Iida T."/>
            <person name="Kudo T."/>
            <person name="Itoh T."/>
            <person name="Ohkuma M."/>
        </authorList>
    </citation>
    <scope>NUCLEOTIDE SEQUENCE [LARGE SCALE GENOMIC DNA]</scope>
    <source>
        <strain evidence="2 3">Q-1</strain>
    </source>
</reference>
<name>A0A5A7ND31_9PROT</name>
<keyword evidence="3" id="KW-1185">Reference proteome</keyword>
<accession>A0A5A7ND31</accession>